<keyword evidence="8" id="KW-1185">Reference proteome</keyword>
<evidence type="ECO:0000256" key="4">
    <source>
        <dbReference type="ARBA" id="ARBA00023128"/>
    </source>
</evidence>
<keyword evidence="6" id="KW-0812">Transmembrane</keyword>
<evidence type="ECO:0000313" key="7">
    <source>
        <dbReference type="EMBL" id="KAJ8928955.1"/>
    </source>
</evidence>
<keyword evidence="6" id="KW-1133">Transmembrane helix</keyword>
<dbReference type="SUPFAM" id="SSF81419">
    <property type="entry name" value="Mitochondrial cytochrome c oxidase subunit VIIa"/>
    <property type="match status" value="1"/>
</dbReference>
<feature type="transmembrane region" description="Helical" evidence="6">
    <location>
        <begin position="58"/>
        <end position="79"/>
    </location>
</feature>
<dbReference type="GO" id="GO:0002082">
    <property type="term" value="P:regulation of oxidative phosphorylation"/>
    <property type="evidence" value="ECO:0007669"/>
    <property type="project" value="TreeGrafter"/>
</dbReference>
<proteinExistence type="inferred from homology"/>
<keyword evidence="3" id="KW-0999">Mitochondrion inner membrane</keyword>
<keyword evidence="4" id="KW-0496">Mitochondrion</keyword>
<dbReference type="GO" id="GO:0097250">
    <property type="term" value="P:mitochondrial respirasome assembly"/>
    <property type="evidence" value="ECO:0007669"/>
    <property type="project" value="TreeGrafter"/>
</dbReference>
<dbReference type="Proteomes" id="UP001162156">
    <property type="component" value="Unassembled WGS sequence"/>
</dbReference>
<dbReference type="InterPro" id="IPR003177">
    <property type="entry name" value="Cytc_oxidase_su7a_met"/>
</dbReference>
<evidence type="ECO:0000313" key="8">
    <source>
        <dbReference type="Proteomes" id="UP001162156"/>
    </source>
</evidence>
<comment type="caution">
    <text evidence="7">The sequence shown here is derived from an EMBL/GenBank/DDBJ whole genome shotgun (WGS) entry which is preliminary data.</text>
</comment>
<gene>
    <name evidence="7" type="ORF">NQ314_018407</name>
</gene>
<evidence type="ECO:0000256" key="5">
    <source>
        <dbReference type="ARBA" id="ARBA00023136"/>
    </source>
</evidence>
<accession>A0AAV8WSG1</accession>
<dbReference type="InterPro" id="IPR036539">
    <property type="entry name" value="Cyt_c_oxidase_su7a_sf"/>
</dbReference>
<evidence type="ECO:0000256" key="3">
    <source>
        <dbReference type="ARBA" id="ARBA00022792"/>
    </source>
</evidence>
<name>A0AAV8WSG1_9CUCU</name>
<dbReference type="PANTHER" id="PTHR10510:SF11">
    <property type="entry name" value="CYTOCHROME C OXIDASE SUBUNIT 7A, MITOCHONDRIAL"/>
    <property type="match status" value="1"/>
</dbReference>
<evidence type="ECO:0000256" key="6">
    <source>
        <dbReference type="SAM" id="Phobius"/>
    </source>
</evidence>
<evidence type="ECO:0000256" key="2">
    <source>
        <dbReference type="ARBA" id="ARBA00009331"/>
    </source>
</evidence>
<dbReference type="GO" id="GO:0006123">
    <property type="term" value="P:mitochondrial electron transport, cytochrome c to oxygen"/>
    <property type="evidence" value="ECO:0007669"/>
    <property type="project" value="InterPro"/>
</dbReference>
<sequence length="85" mass="9651">MNNSKQFARAFHRYYSQSATTAETAVGRKIQKLRETQRKFGIDDGTPVYIKSGISDKLLYHTTLALTAIGLGLSFETLYRITFKD</sequence>
<organism evidence="7 8">
    <name type="scientific">Rhamnusium bicolor</name>
    <dbReference type="NCBI Taxonomy" id="1586634"/>
    <lineage>
        <taxon>Eukaryota</taxon>
        <taxon>Metazoa</taxon>
        <taxon>Ecdysozoa</taxon>
        <taxon>Arthropoda</taxon>
        <taxon>Hexapoda</taxon>
        <taxon>Insecta</taxon>
        <taxon>Pterygota</taxon>
        <taxon>Neoptera</taxon>
        <taxon>Endopterygota</taxon>
        <taxon>Coleoptera</taxon>
        <taxon>Polyphaga</taxon>
        <taxon>Cucujiformia</taxon>
        <taxon>Chrysomeloidea</taxon>
        <taxon>Cerambycidae</taxon>
        <taxon>Lepturinae</taxon>
        <taxon>Rhagiini</taxon>
        <taxon>Rhamnusium</taxon>
    </lineage>
</organism>
<dbReference type="AlphaFoldDB" id="A0AAV8WSG1"/>
<reference evidence="7" key="1">
    <citation type="journal article" date="2023" name="Insect Mol. Biol.">
        <title>Genome sequencing provides insights into the evolution of gene families encoding plant cell wall-degrading enzymes in longhorned beetles.</title>
        <authorList>
            <person name="Shin N.R."/>
            <person name="Okamura Y."/>
            <person name="Kirsch R."/>
            <person name="Pauchet Y."/>
        </authorList>
    </citation>
    <scope>NUCLEOTIDE SEQUENCE</scope>
    <source>
        <strain evidence="7">RBIC_L_NR</strain>
    </source>
</reference>
<dbReference type="Gene3D" id="4.10.91.10">
    <property type="entry name" value="Cytochrome c oxidase, subunit VIIa"/>
    <property type="match status" value="1"/>
</dbReference>
<comment type="similarity">
    <text evidence="2">Belongs to the cytochrome c oxidase VIIa family.</text>
</comment>
<dbReference type="PANTHER" id="PTHR10510">
    <property type="entry name" value="CYTOCHROME C OXIDASE POLYPEPTIDE 7A"/>
    <property type="match status" value="1"/>
</dbReference>
<dbReference type="EMBL" id="JANEYF010005179">
    <property type="protein sequence ID" value="KAJ8928955.1"/>
    <property type="molecule type" value="Genomic_DNA"/>
</dbReference>
<keyword evidence="5 6" id="KW-0472">Membrane</keyword>
<dbReference type="GO" id="GO:0045277">
    <property type="term" value="C:respiratory chain complex IV"/>
    <property type="evidence" value="ECO:0007669"/>
    <property type="project" value="InterPro"/>
</dbReference>
<dbReference type="GO" id="GO:0005743">
    <property type="term" value="C:mitochondrial inner membrane"/>
    <property type="evidence" value="ECO:0007669"/>
    <property type="project" value="UniProtKB-SubCell"/>
</dbReference>
<protein>
    <submittedName>
        <fullName evidence="7">Uncharacterized protein</fullName>
    </submittedName>
</protein>
<comment type="subcellular location">
    <subcellularLocation>
        <location evidence="1">Mitochondrion inner membrane</location>
    </subcellularLocation>
</comment>
<evidence type="ECO:0000256" key="1">
    <source>
        <dbReference type="ARBA" id="ARBA00004273"/>
    </source>
</evidence>